<gene>
    <name evidence="1" type="ORF">AOR01nite_23560</name>
</gene>
<accession>A0A4Y3TR03</accession>
<proteinExistence type="predicted"/>
<dbReference type="OrthoDB" id="9893755at2"/>
<keyword evidence="2" id="KW-1185">Reference proteome</keyword>
<dbReference type="EMBL" id="BJMU01000020">
    <property type="protein sequence ID" value="GEB83879.1"/>
    <property type="molecule type" value="Genomic_DNA"/>
</dbReference>
<reference evidence="1 2" key="1">
    <citation type="submission" date="2019-06" db="EMBL/GenBank/DDBJ databases">
        <title>Whole genome shotgun sequence of Acetobacter orleanensis NBRC 13752.</title>
        <authorList>
            <person name="Hosoyama A."/>
            <person name="Uohara A."/>
            <person name="Ohji S."/>
            <person name="Ichikawa N."/>
        </authorList>
    </citation>
    <scope>NUCLEOTIDE SEQUENCE [LARGE SCALE GENOMIC DNA]</scope>
    <source>
        <strain evidence="1 2">NBRC 13752</strain>
    </source>
</reference>
<dbReference type="RefSeq" id="WP_048835452.1">
    <property type="nucleotide sequence ID" value="NZ_BJMU01000020.1"/>
</dbReference>
<evidence type="ECO:0000313" key="2">
    <source>
        <dbReference type="Proteomes" id="UP000317617"/>
    </source>
</evidence>
<organism evidence="1 2">
    <name type="scientific">Acetobacter orleanensis</name>
    <dbReference type="NCBI Taxonomy" id="104099"/>
    <lineage>
        <taxon>Bacteria</taxon>
        <taxon>Pseudomonadati</taxon>
        <taxon>Pseudomonadota</taxon>
        <taxon>Alphaproteobacteria</taxon>
        <taxon>Acetobacterales</taxon>
        <taxon>Acetobacteraceae</taxon>
        <taxon>Acetobacter</taxon>
    </lineage>
</organism>
<dbReference type="AlphaFoldDB" id="A0A4Y3TR03"/>
<sequence length="175" mass="19825">MQAQTPQQTAEAGPSELAAQQDADLYRHILFILVPSSSSAWVPTLDTSCDWMEHARRDAPVGVDPVSLAKTCFDESFMALTGLKPVTDGEPRDIWTKFVHRQISRKCRELNPEKFRNKPRKIVQIATHYDPDMMNYRLHALCSDGTIYALSPEPHQQWLIELPIPQGNVQQVTAQ</sequence>
<name>A0A4Y3TR03_9PROT</name>
<evidence type="ECO:0000313" key="1">
    <source>
        <dbReference type="EMBL" id="GEB83879.1"/>
    </source>
</evidence>
<dbReference type="STRING" id="104099.AD949_10650"/>
<comment type="caution">
    <text evidence="1">The sequence shown here is derived from an EMBL/GenBank/DDBJ whole genome shotgun (WGS) entry which is preliminary data.</text>
</comment>
<dbReference type="Proteomes" id="UP000317617">
    <property type="component" value="Unassembled WGS sequence"/>
</dbReference>
<protein>
    <submittedName>
        <fullName evidence="1">Uncharacterized protein</fullName>
    </submittedName>
</protein>